<feature type="non-terminal residue" evidence="2">
    <location>
        <position position="1"/>
    </location>
</feature>
<protein>
    <recommendedName>
        <fullName evidence="4">Protein kinase domain-containing protein</fullName>
    </recommendedName>
</protein>
<gene>
    <name evidence="2" type="ORF">BD289DRAFT_244504</name>
</gene>
<evidence type="ECO:0000256" key="1">
    <source>
        <dbReference type="SAM" id="MobiDB-lite"/>
    </source>
</evidence>
<feature type="compositionally biased region" description="Gly residues" evidence="1">
    <location>
        <begin position="86"/>
        <end position="103"/>
    </location>
</feature>
<feature type="compositionally biased region" description="Low complexity" evidence="1">
    <location>
        <begin position="104"/>
        <end position="125"/>
    </location>
</feature>
<organism evidence="2 3">
    <name type="scientific">Coniella lustricola</name>
    <dbReference type="NCBI Taxonomy" id="2025994"/>
    <lineage>
        <taxon>Eukaryota</taxon>
        <taxon>Fungi</taxon>
        <taxon>Dikarya</taxon>
        <taxon>Ascomycota</taxon>
        <taxon>Pezizomycotina</taxon>
        <taxon>Sordariomycetes</taxon>
        <taxon>Sordariomycetidae</taxon>
        <taxon>Diaporthales</taxon>
        <taxon>Schizoparmaceae</taxon>
        <taxon>Coniella</taxon>
    </lineage>
</organism>
<feature type="region of interest" description="Disordered" evidence="1">
    <location>
        <begin position="86"/>
        <end position="258"/>
    </location>
</feature>
<feature type="compositionally biased region" description="Low complexity" evidence="1">
    <location>
        <begin position="146"/>
        <end position="156"/>
    </location>
</feature>
<name>A0A2T2ZRK4_9PEZI</name>
<feature type="compositionally biased region" description="Low complexity" evidence="1">
    <location>
        <begin position="219"/>
        <end position="234"/>
    </location>
</feature>
<evidence type="ECO:0000313" key="3">
    <source>
        <dbReference type="Proteomes" id="UP000241462"/>
    </source>
</evidence>
<evidence type="ECO:0008006" key="4">
    <source>
        <dbReference type="Google" id="ProtNLM"/>
    </source>
</evidence>
<dbReference type="Proteomes" id="UP000241462">
    <property type="component" value="Unassembled WGS sequence"/>
</dbReference>
<sequence length="337" mass="37308">TTLWTLRTYGKYPFLAPEQFTREWDYHASRSLEDLQREPTAGQYHWWTNLFHVGWIMWSLMTHCYPPIPAQAAPYVYHAEDVRDFQGGGSSESGGRKGGGGVGSSAQQTKQQRQQPQRTQQPQGQSARAGGSSTAQSQKQPPHIPSGSSSRSSSSSVQRPPKQSGAPSSVQPLKQQQVQSDTGVGARAGVSGQHPKQAQKQGGRAGDGSKTSGAQPRFQKQQQPQQPQALSSKAQGKKPEQPHPQPASQPHQAPHTTKEDRIVYSGWTYGGNLTAQARYNRYDPMLRLCVQRCLDHEPASRPDMVYMQYSMDYFARKKHGESDGELRRAVERIFGGP</sequence>
<accession>A0A2T2ZRK4</accession>
<keyword evidence="3" id="KW-1185">Reference proteome</keyword>
<feature type="compositionally biased region" description="Polar residues" evidence="1">
    <location>
        <begin position="165"/>
        <end position="182"/>
    </location>
</feature>
<dbReference type="OrthoDB" id="4062651at2759"/>
<feature type="compositionally biased region" description="Polar residues" evidence="1">
    <location>
        <begin position="131"/>
        <end position="140"/>
    </location>
</feature>
<dbReference type="AlphaFoldDB" id="A0A2T2ZRK4"/>
<proteinExistence type="predicted"/>
<dbReference type="STRING" id="2025994.A0A2T2ZRK4"/>
<dbReference type="InParanoid" id="A0A2T2ZRK4"/>
<reference evidence="2 3" key="1">
    <citation type="journal article" date="2018" name="Mycol. Prog.">
        <title>Coniella lustricola, a new species from submerged detritus.</title>
        <authorList>
            <person name="Raudabaugh D.B."/>
            <person name="Iturriaga T."/>
            <person name="Carver A."/>
            <person name="Mondo S."/>
            <person name="Pangilinan J."/>
            <person name="Lipzen A."/>
            <person name="He G."/>
            <person name="Amirebrahimi M."/>
            <person name="Grigoriev I.V."/>
            <person name="Miller A.N."/>
        </authorList>
    </citation>
    <scope>NUCLEOTIDE SEQUENCE [LARGE SCALE GENOMIC DNA]</scope>
    <source>
        <strain evidence="2 3">B22-T-1</strain>
    </source>
</reference>
<dbReference type="EMBL" id="KZ678993">
    <property type="protein sequence ID" value="PSR73295.1"/>
    <property type="molecule type" value="Genomic_DNA"/>
</dbReference>
<evidence type="ECO:0000313" key="2">
    <source>
        <dbReference type="EMBL" id="PSR73295.1"/>
    </source>
</evidence>